<dbReference type="InParanoid" id="F0XE32"/>
<protein>
    <submittedName>
        <fullName evidence="1">Uncharacterized protein</fullName>
    </submittedName>
</protein>
<dbReference type="AlphaFoldDB" id="F0XE32"/>
<keyword evidence="2" id="KW-1185">Reference proteome</keyword>
<dbReference type="Proteomes" id="UP000007796">
    <property type="component" value="Unassembled WGS sequence"/>
</dbReference>
<organism evidence="2">
    <name type="scientific">Grosmannia clavigera (strain kw1407 / UAMH 11150)</name>
    <name type="common">Blue stain fungus</name>
    <name type="synonym">Graphiocladiella clavigera</name>
    <dbReference type="NCBI Taxonomy" id="655863"/>
    <lineage>
        <taxon>Eukaryota</taxon>
        <taxon>Fungi</taxon>
        <taxon>Dikarya</taxon>
        <taxon>Ascomycota</taxon>
        <taxon>Pezizomycotina</taxon>
        <taxon>Sordariomycetes</taxon>
        <taxon>Sordariomycetidae</taxon>
        <taxon>Ophiostomatales</taxon>
        <taxon>Ophiostomataceae</taxon>
        <taxon>Leptographium</taxon>
    </lineage>
</organism>
<evidence type="ECO:0000313" key="2">
    <source>
        <dbReference type="Proteomes" id="UP000007796"/>
    </source>
</evidence>
<sequence>MGKPHVVLLTKWDVARLVQIRKCVMGLNYGAASFFILSEAGSIGCPRKSTSTNADPRVVFAVGHIHMFGNSLYLATVNHFQPGIQHILQRIPFLATVLRDAHVVDRHSHDGWVRLLVEPVPYYSAFHSYSRGQKHDTHTTPSGWDAKFVAV</sequence>
<name>F0XE32_GROCL</name>
<dbReference type="GeneID" id="25974062"/>
<reference evidence="1 2" key="1">
    <citation type="journal article" date="2011" name="Proc. Natl. Acad. Sci. U.S.A.">
        <title>Genome and transcriptome analyses of the mountain pine beetle-fungal symbiont Grosmannia clavigera, a lodgepole pine pathogen.</title>
        <authorList>
            <person name="DiGuistini S."/>
            <person name="Wang Y."/>
            <person name="Liao N.Y."/>
            <person name="Taylor G."/>
            <person name="Tanguay P."/>
            <person name="Feau N."/>
            <person name="Henrissat B."/>
            <person name="Chan S.K."/>
            <person name="Hesse-Orce U."/>
            <person name="Alamouti S.M."/>
            <person name="Tsui C.K.M."/>
            <person name="Docking R.T."/>
            <person name="Levasseur A."/>
            <person name="Haridas S."/>
            <person name="Robertson G."/>
            <person name="Birol I."/>
            <person name="Holt R.A."/>
            <person name="Marra M.A."/>
            <person name="Hamelin R.C."/>
            <person name="Hirst M."/>
            <person name="Jones S.J.M."/>
            <person name="Bohlmann J."/>
            <person name="Breuil C."/>
        </authorList>
    </citation>
    <scope>NUCLEOTIDE SEQUENCE [LARGE SCALE GENOMIC DNA]</scope>
    <source>
        <strain evidence="2">kw1407 / UAMH 11150</strain>
    </source>
</reference>
<dbReference type="RefSeq" id="XP_014173763.1">
    <property type="nucleotide sequence ID" value="XM_014318288.1"/>
</dbReference>
<dbReference type="EMBL" id="GL629765">
    <property type="protein sequence ID" value="EFX04281.1"/>
    <property type="molecule type" value="Genomic_DNA"/>
</dbReference>
<evidence type="ECO:0000313" key="1">
    <source>
        <dbReference type="EMBL" id="EFX04281.1"/>
    </source>
</evidence>
<accession>F0XE32</accession>
<gene>
    <name evidence="1" type="ORF">CMQ_1209</name>
</gene>
<proteinExistence type="predicted"/>
<dbReference type="HOGENOM" id="CLU_1731655_0_0_1"/>